<dbReference type="InterPro" id="IPR013201">
    <property type="entry name" value="Prot_inhib_I29"/>
</dbReference>
<evidence type="ECO:0000259" key="1">
    <source>
        <dbReference type="Pfam" id="PF08246"/>
    </source>
</evidence>
<dbReference type="InParanoid" id="A0A200PRA6"/>
<dbReference type="EMBL" id="MVGT01004287">
    <property type="protein sequence ID" value="OVA00729.1"/>
    <property type="molecule type" value="Genomic_DNA"/>
</dbReference>
<dbReference type="AlphaFoldDB" id="A0A200PRA6"/>
<feature type="domain" description="Cathepsin propeptide inhibitor" evidence="1">
    <location>
        <begin position="11"/>
        <end position="47"/>
    </location>
</feature>
<dbReference type="Gene3D" id="1.10.287.2250">
    <property type="match status" value="1"/>
</dbReference>
<name>A0A200PRA6_MACCD</name>
<comment type="caution">
    <text evidence="2">The sequence shown here is derived from an EMBL/GenBank/DDBJ whole genome shotgun (WGS) entry which is preliminary data.</text>
</comment>
<evidence type="ECO:0000313" key="2">
    <source>
        <dbReference type="EMBL" id="OVA00729.1"/>
    </source>
</evidence>
<proteinExistence type="predicted"/>
<sequence>MESEEALWDLYGRWMNHYNVKRDHLNEKHERFHLFKAEAILVHNINKSDILHSVNTCQQGPMELIQ</sequence>
<dbReference type="OrthoDB" id="1860964at2759"/>
<protein>
    <submittedName>
        <fullName evidence="2">Proteinase inhibitor I29</fullName>
    </submittedName>
</protein>
<organism evidence="2 3">
    <name type="scientific">Macleaya cordata</name>
    <name type="common">Five-seeded plume-poppy</name>
    <name type="synonym">Bocconia cordata</name>
    <dbReference type="NCBI Taxonomy" id="56857"/>
    <lineage>
        <taxon>Eukaryota</taxon>
        <taxon>Viridiplantae</taxon>
        <taxon>Streptophyta</taxon>
        <taxon>Embryophyta</taxon>
        <taxon>Tracheophyta</taxon>
        <taxon>Spermatophyta</taxon>
        <taxon>Magnoliopsida</taxon>
        <taxon>Ranunculales</taxon>
        <taxon>Papaveraceae</taxon>
        <taxon>Papaveroideae</taxon>
        <taxon>Macleaya</taxon>
    </lineage>
</organism>
<reference evidence="2 3" key="1">
    <citation type="journal article" date="2017" name="Mol. Plant">
        <title>The Genome of Medicinal Plant Macleaya cordata Provides New Insights into Benzylisoquinoline Alkaloids Metabolism.</title>
        <authorList>
            <person name="Liu X."/>
            <person name="Liu Y."/>
            <person name="Huang P."/>
            <person name="Ma Y."/>
            <person name="Qing Z."/>
            <person name="Tang Q."/>
            <person name="Cao H."/>
            <person name="Cheng P."/>
            <person name="Zheng Y."/>
            <person name="Yuan Z."/>
            <person name="Zhou Y."/>
            <person name="Liu J."/>
            <person name="Tang Z."/>
            <person name="Zhuo Y."/>
            <person name="Zhang Y."/>
            <person name="Yu L."/>
            <person name="Huang J."/>
            <person name="Yang P."/>
            <person name="Peng Q."/>
            <person name="Zhang J."/>
            <person name="Jiang W."/>
            <person name="Zhang Z."/>
            <person name="Lin K."/>
            <person name="Ro D.K."/>
            <person name="Chen X."/>
            <person name="Xiong X."/>
            <person name="Shang Y."/>
            <person name="Huang S."/>
            <person name="Zeng J."/>
        </authorList>
    </citation>
    <scope>NUCLEOTIDE SEQUENCE [LARGE SCALE GENOMIC DNA]</scope>
    <source>
        <strain evidence="3">cv. BLH2017</strain>
        <tissue evidence="2">Root</tissue>
    </source>
</reference>
<gene>
    <name evidence="2" type="ORF">BVC80_9083g13</name>
</gene>
<dbReference type="Proteomes" id="UP000195402">
    <property type="component" value="Unassembled WGS sequence"/>
</dbReference>
<keyword evidence="3" id="KW-1185">Reference proteome</keyword>
<evidence type="ECO:0000313" key="3">
    <source>
        <dbReference type="Proteomes" id="UP000195402"/>
    </source>
</evidence>
<accession>A0A200PRA6</accession>
<dbReference type="STRING" id="56857.A0A200PRA6"/>
<dbReference type="Pfam" id="PF08246">
    <property type="entry name" value="Inhibitor_I29"/>
    <property type="match status" value="1"/>
</dbReference>